<evidence type="ECO:0000256" key="1">
    <source>
        <dbReference type="SAM" id="MobiDB-lite"/>
    </source>
</evidence>
<dbReference type="GO" id="GO:0016746">
    <property type="term" value="F:acyltransferase activity"/>
    <property type="evidence" value="ECO:0007669"/>
    <property type="project" value="UniProtKB-KW"/>
</dbReference>
<gene>
    <name evidence="2" type="ORF">SAMN05660991_04077</name>
</gene>
<dbReference type="STRING" id="673521.SAMN05660991_04077"/>
<sequence length="304" mass="34009">MLPAVTLATAPKKRLLAAETPWRQRIPARLLPLLIDLRVRLAQRNAVVRETARLNMRFQLEKTRPGADVGAAATEYLRQMFWRAERRWRPELITNLPVEGADRVLAARDRDPSRGMVLTFMHHGVYDGQWASIDKAGIHAHVLGAAFVLSDDAPEYMKQHVRVCEMGATAIHGDKGYRGITEALGEGKIVGIALDVPGSTPVEFVGRNVLGSFGAARAAFETNSPVIVLTAHKDPRAAARIRLGEPIEPHDFPDAKALLAELLRRHEEAILEWPESQDRPMQRWGRNDDEDRANFGEFSDFRPL</sequence>
<feature type="region of interest" description="Disordered" evidence="1">
    <location>
        <begin position="274"/>
        <end position="304"/>
    </location>
</feature>
<feature type="compositionally biased region" description="Basic and acidic residues" evidence="1">
    <location>
        <begin position="276"/>
        <end position="304"/>
    </location>
</feature>
<reference evidence="3" key="1">
    <citation type="submission" date="2016-10" db="EMBL/GenBank/DDBJ databases">
        <authorList>
            <person name="Varghese N."/>
            <person name="Submissions S."/>
        </authorList>
    </citation>
    <scope>NUCLEOTIDE SEQUENCE [LARGE SCALE GENOMIC DNA]</scope>
    <source>
        <strain evidence="3">DSM 45413</strain>
    </source>
</reference>
<keyword evidence="2" id="KW-0808">Transferase</keyword>
<dbReference type="AlphaFoldDB" id="A0A1H8W5N7"/>
<dbReference type="Proteomes" id="UP000198960">
    <property type="component" value="Unassembled WGS sequence"/>
</dbReference>
<name>A0A1H8W5N7_9ACTN</name>
<keyword evidence="3" id="KW-1185">Reference proteome</keyword>
<evidence type="ECO:0000313" key="2">
    <source>
        <dbReference type="EMBL" id="SEP22747.1"/>
    </source>
</evidence>
<dbReference type="EMBL" id="FOEE01000016">
    <property type="protein sequence ID" value="SEP22747.1"/>
    <property type="molecule type" value="Genomic_DNA"/>
</dbReference>
<accession>A0A1H8W5N7</accession>
<protein>
    <submittedName>
        <fullName evidence="2">Lauroyl/myristoyl acyltransferase</fullName>
    </submittedName>
</protein>
<proteinExistence type="predicted"/>
<evidence type="ECO:0000313" key="3">
    <source>
        <dbReference type="Proteomes" id="UP000198960"/>
    </source>
</evidence>
<keyword evidence="2" id="KW-0012">Acyltransferase</keyword>
<organism evidence="2 3">
    <name type="scientific">Trujillonella endophytica</name>
    <dbReference type="NCBI Taxonomy" id="673521"/>
    <lineage>
        <taxon>Bacteria</taxon>
        <taxon>Bacillati</taxon>
        <taxon>Actinomycetota</taxon>
        <taxon>Actinomycetes</taxon>
        <taxon>Geodermatophilales</taxon>
        <taxon>Geodermatophilaceae</taxon>
        <taxon>Trujillonella</taxon>
    </lineage>
</organism>